<feature type="transmembrane region" description="Helical" evidence="1">
    <location>
        <begin position="108"/>
        <end position="128"/>
    </location>
</feature>
<sequence>MNKIKSLLQYQKEIIEGFFVSAVGSWALCSIIRGAYRHINDVNFGGATNIAIVICLFVIGMALMAMLYIHKDSMAKLAMFAFVYLFVILCACQGYSVSWGDASYYNRIGNVCFQTVLCVIAVLAFMYVKEDIFNIFAKIHLTKKEIWIVVAVIGVLLFAFIGVVTVYRYLTYSNSTFDFGIFAQMYEYMKQKGTISTTVERNKLLSHFAVHFSPIFYIALPIYFIFDNAITVQLIQAFMVAIPVIPILLLCKHHKLSNQMAIAVSLIYALYPATAGGTFYDIHENCFITFFLLMLAWTVEKKKNVAAVIFAILSLMVKEDAPVYVFILGIFFLFSKKDKKRGVILIVASAIYFAMATAIVNSYGLGIQEYRFGNLYFTQDGGLIQVFETLLANPGYAISQIIRNTNDNSMDKIGYIISMLVPVAAVLFTTGKKYSRYILLLPFIIINLLPTYLYMHDITFQYDFSVIALMMYAIILNIADMDINRAKKLATVSVICASVMFMGSIYQKAPYYVSRYNADKATYQGLNKALDMVPEDASVCASGFLVPHLSKNLILYDQNHLESDIYTDYLVVDARYDTEKEKFSNIIASGKYEVVYNVDGLITIYKRTSN</sequence>
<dbReference type="InterPro" id="IPR018650">
    <property type="entry name" value="STSV1_Orf64"/>
</dbReference>
<dbReference type="Proteomes" id="UP000597877">
    <property type="component" value="Unassembled WGS sequence"/>
</dbReference>
<feature type="transmembrane region" description="Helical" evidence="1">
    <location>
        <begin position="233"/>
        <end position="250"/>
    </location>
</feature>
<feature type="transmembrane region" description="Helical" evidence="1">
    <location>
        <begin position="77"/>
        <end position="96"/>
    </location>
</feature>
<evidence type="ECO:0000256" key="1">
    <source>
        <dbReference type="SAM" id="Phobius"/>
    </source>
</evidence>
<proteinExistence type="predicted"/>
<feature type="transmembrane region" description="Helical" evidence="1">
    <location>
        <begin position="14"/>
        <end position="36"/>
    </location>
</feature>
<feature type="transmembrane region" description="Helical" evidence="1">
    <location>
        <begin position="413"/>
        <end position="430"/>
    </location>
</feature>
<feature type="transmembrane region" description="Helical" evidence="1">
    <location>
        <begin position="437"/>
        <end position="454"/>
    </location>
</feature>
<feature type="transmembrane region" description="Helical" evidence="1">
    <location>
        <begin position="148"/>
        <end position="170"/>
    </location>
</feature>
<feature type="transmembrane region" description="Helical" evidence="1">
    <location>
        <begin position="208"/>
        <end position="226"/>
    </location>
</feature>
<feature type="transmembrane region" description="Helical" evidence="1">
    <location>
        <begin position="460"/>
        <end position="477"/>
    </location>
</feature>
<keyword evidence="3" id="KW-1185">Reference proteome</keyword>
<feature type="transmembrane region" description="Helical" evidence="1">
    <location>
        <begin position="305"/>
        <end position="334"/>
    </location>
</feature>
<feature type="transmembrane region" description="Helical" evidence="1">
    <location>
        <begin position="256"/>
        <end position="275"/>
    </location>
</feature>
<protein>
    <submittedName>
        <fullName evidence="2">DUF2079 domain-containing protein</fullName>
    </submittedName>
</protein>
<evidence type="ECO:0000313" key="2">
    <source>
        <dbReference type="EMBL" id="MBC5668563.1"/>
    </source>
</evidence>
<accession>A0ABR7F4M2</accession>
<keyword evidence="1" id="KW-1133">Transmembrane helix</keyword>
<feature type="transmembrane region" description="Helical" evidence="1">
    <location>
        <begin position="343"/>
        <end position="365"/>
    </location>
</feature>
<dbReference type="Pfam" id="PF09852">
    <property type="entry name" value="DUF2079"/>
    <property type="match status" value="1"/>
</dbReference>
<reference evidence="2 3" key="1">
    <citation type="submission" date="2020-08" db="EMBL/GenBank/DDBJ databases">
        <title>Genome public.</title>
        <authorList>
            <person name="Liu C."/>
            <person name="Sun Q."/>
        </authorList>
    </citation>
    <scope>NUCLEOTIDE SEQUENCE [LARGE SCALE GENOMIC DNA]</scope>
    <source>
        <strain evidence="2 3">BX4</strain>
    </source>
</reference>
<name>A0ABR7F4M2_9FIRM</name>
<dbReference type="RefSeq" id="WP_186840588.1">
    <property type="nucleotide sequence ID" value="NZ_JACOOZ010000008.1"/>
</dbReference>
<comment type="caution">
    <text evidence="2">The sequence shown here is derived from an EMBL/GenBank/DDBJ whole genome shotgun (WGS) entry which is preliminary data.</text>
</comment>
<feature type="transmembrane region" description="Helical" evidence="1">
    <location>
        <begin position="489"/>
        <end position="506"/>
    </location>
</feature>
<gene>
    <name evidence="2" type="ORF">H8S00_11340</name>
</gene>
<evidence type="ECO:0000313" key="3">
    <source>
        <dbReference type="Proteomes" id="UP000597877"/>
    </source>
</evidence>
<feature type="transmembrane region" description="Helical" evidence="1">
    <location>
        <begin position="48"/>
        <end position="70"/>
    </location>
</feature>
<organism evidence="2 3">
    <name type="scientific">Eubacterium segne</name>
    <dbReference type="NCBI Taxonomy" id="2763045"/>
    <lineage>
        <taxon>Bacteria</taxon>
        <taxon>Bacillati</taxon>
        <taxon>Bacillota</taxon>
        <taxon>Clostridia</taxon>
        <taxon>Eubacteriales</taxon>
        <taxon>Eubacteriaceae</taxon>
        <taxon>Eubacterium</taxon>
    </lineage>
</organism>
<keyword evidence="1" id="KW-0812">Transmembrane</keyword>
<dbReference type="EMBL" id="JACOOZ010000008">
    <property type="protein sequence ID" value="MBC5668563.1"/>
    <property type="molecule type" value="Genomic_DNA"/>
</dbReference>
<keyword evidence="1" id="KW-0472">Membrane</keyword>